<evidence type="ECO:0000313" key="1">
    <source>
        <dbReference type="EMBL" id="KAI6081003.1"/>
    </source>
</evidence>
<accession>A0ACC0CKS2</accession>
<dbReference type="EMBL" id="MU394412">
    <property type="protein sequence ID" value="KAI6081003.1"/>
    <property type="molecule type" value="Genomic_DNA"/>
</dbReference>
<reference evidence="1 2" key="1">
    <citation type="journal article" date="2022" name="New Phytol.">
        <title>Ecological generalism drives hyperdiversity of secondary metabolite gene clusters in xylarialean endophytes.</title>
        <authorList>
            <person name="Franco M.E.E."/>
            <person name="Wisecaver J.H."/>
            <person name="Arnold A.E."/>
            <person name="Ju Y.M."/>
            <person name="Slot J.C."/>
            <person name="Ahrendt S."/>
            <person name="Moore L.P."/>
            <person name="Eastman K.E."/>
            <person name="Scott K."/>
            <person name="Konkel Z."/>
            <person name="Mondo S.J."/>
            <person name="Kuo A."/>
            <person name="Hayes R.D."/>
            <person name="Haridas S."/>
            <person name="Andreopoulos B."/>
            <person name="Riley R."/>
            <person name="LaButti K."/>
            <person name="Pangilinan J."/>
            <person name="Lipzen A."/>
            <person name="Amirebrahimi M."/>
            <person name="Yan J."/>
            <person name="Adam C."/>
            <person name="Keymanesh K."/>
            <person name="Ng V."/>
            <person name="Louie K."/>
            <person name="Northen T."/>
            <person name="Drula E."/>
            <person name="Henrissat B."/>
            <person name="Hsieh H.M."/>
            <person name="Youens-Clark K."/>
            <person name="Lutzoni F."/>
            <person name="Miadlikowska J."/>
            <person name="Eastwood D.C."/>
            <person name="Hamelin R.C."/>
            <person name="Grigoriev I.V."/>
            <person name="U'Ren J.M."/>
        </authorList>
    </citation>
    <scope>NUCLEOTIDE SEQUENCE [LARGE SCALE GENOMIC DNA]</scope>
    <source>
        <strain evidence="1 2">ER1909</strain>
    </source>
</reference>
<gene>
    <name evidence="1" type="ORF">F4821DRAFT_250293</name>
</gene>
<keyword evidence="2" id="KW-1185">Reference proteome</keyword>
<sequence length="86" mass="9610">MTFSLMFPMTSCVPGLFAKLAAERGYDATNREILPLTDIHLKSSIGNLRYIIQEAGISLELYFCRCLEQASSATKPDLLISLNLWP</sequence>
<proteinExistence type="predicted"/>
<protein>
    <submittedName>
        <fullName evidence="1">Uncharacterized protein</fullName>
    </submittedName>
</protein>
<evidence type="ECO:0000313" key="2">
    <source>
        <dbReference type="Proteomes" id="UP001497680"/>
    </source>
</evidence>
<organism evidence="1 2">
    <name type="scientific">Hypoxylon rubiginosum</name>
    <dbReference type="NCBI Taxonomy" id="110542"/>
    <lineage>
        <taxon>Eukaryota</taxon>
        <taxon>Fungi</taxon>
        <taxon>Dikarya</taxon>
        <taxon>Ascomycota</taxon>
        <taxon>Pezizomycotina</taxon>
        <taxon>Sordariomycetes</taxon>
        <taxon>Xylariomycetidae</taxon>
        <taxon>Xylariales</taxon>
        <taxon>Hypoxylaceae</taxon>
        <taxon>Hypoxylon</taxon>
    </lineage>
</organism>
<dbReference type="Proteomes" id="UP001497680">
    <property type="component" value="Unassembled WGS sequence"/>
</dbReference>
<comment type="caution">
    <text evidence="1">The sequence shown here is derived from an EMBL/GenBank/DDBJ whole genome shotgun (WGS) entry which is preliminary data.</text>
</comment>
<name>A0ACC0CKS2_9PEZI</name>